<dbReference type="AlphaFoldDB" id="A0ABD0L650"/>
<comment type="caution">
    <text evidence="1">The sequence shown here is derived from an EMBL/GenBank/DDBJ whole genome shotgun (WGS) entry which is preliminary data.</text>
</comment>
<dbReference type="EMBL" id="JACVVK020000080">
    <property type="protein sequence ID" value="KAK7494788.1"/>
    <property type="molecule type" value="Genomic_DNA"/>
</dbReference>
<keyword evidence="2" id="KW-1185">Reference proteome</keyword>
<evidence type="ECO:0000313" key="2">
    <source>
        <dbReference type="Proteomes" id="UP001519460"/>
    </source>
</evidence>
<evidence type="ECO:0000313" key="1">
    <source>
        <dbReference type="EMBL" id="KAK7494788.1"/>
    </source>
</evidence>
<accession>A0ABD0L650</accession>
<sequence>MCSSSRCSLTSIASSAFGTVRQPHCQVACRPSITVPHPVCPASQSRANHRPSHIPPCPVQVEEHVPQTVVGLFIRLQLVHVVSWNASTISRALV</sequence>
<evidence type="ECO:0008006" key="3">
    <source>
        <dbReference type="Google" id="ProtNLM"/>
    </source>
</evidence>
<reference evidence="1 2" key="1">
    <citation type="journal article" date="2023" name="Sci. Data">
        <title>Genome assembly of the Korean intertidal mud-creeper Batillaria attramentaria.</title>
        <authorList>
            <person name="Patra A.K."/>
            <person name="Ho P.T."/>
            <person name="Jun S."/>
            <person name="Lee S.J."/>
            <person name="Kim Y."/>
            <person name="Won Y.J."/>
        </authorList>
    </citation>
    <scope>NUCLEOTIDE SEQUENCE [LARGE SCALE GENOMIC DNA]</scope>
    <source>
        <strain evidence="1">Wonlab-2016</strain>
    </source>
</reference>
<organism evidence="1 2">
    <name type="scientific">Batillaria attramentaria</name>
    <dbReference type="NCBI Taxonomy" id="370345"/>
    <lineage>
        <taxon>Eukaryota</taxon>
        <taxon>Metazoa</taxon>
        <taxon>Spiralia</taxon>
        <taxon>Lophotrochozoa</taxon>
        <taxon>Mollusca</taxon>
        <taxon>Gastropoda</taxon>
        <taxon>Caenogastropoda</taxon>
        <taxon>Sorbeoconcha</taxon>
        <taxon>Cerithioidea</taxon>
        <taxon>Batillariidae</taxon>
        <taxon>Batillaria</taxon>
    </lineage>
</organism>
<name>A0ABD0L650_9CAEN</name>
<dbReference type="Proteomes" id="UP001519460">
    <property type="component" value="Unassembled WGS sequence"/>
</dbReference>
<proteinExistence type="predicted"/>
<protein>
    <recommendedName>
        <fullName evidence="3">Secreted protein</fullName>
    </recommendedName>
</protein>
<gene>
    <name evidence="1" type="ORF">BaRGS_00013915</name>
</gene>